<proteinExistence type="predicted"/>
<evidence type="ECO:0000313" key="5">
    <source>
        <dbReference type="Proteomes" id="UP001209681"/>
    </source>
</evidence>
<comment type="caution">
    <text evidence="4">The sequence shown here is derived from an EMBL/GenBank/DDBJ whole genome shotgun (WGS) entry which is preliminary data.</text>
</comment>
<evidence type="ECO:0000256" key="1">
    <source>
        <dbReference type="ARBA" id="ARBA00022679"/>
    </source>
</evidence>
<dbReference type="Pfam" id="PF13439">
    <property type="entry name" value="Glyco_transf_4"/>
    <property type="match status" value="1"/>
</dbReference>
<protein>
    <submittedName>
        <fullName evidence="4">Glycosyltransferase</fullName>
        <ecNumber evidence="4">2.4.-.-</ecNumber>
    </submittedName>
</protein>
<evidence type="ECO:0000259" key="3">
    <source>
        <dbReference type="Pfam" id="PF13439"/>
    </source>
</evidence>
<name>A0ABT3NCX8_9BACT</name>
<dbReference type="Proteomes" id="UP001209681">
    <property type="component" value="Unassembled WGS sequence"/>
</dbReference>
<organism evidence="4 5">
    <name type="scientific">Desulfobotulus pelophilus</name>
    <dbReference type="NCBI Taxonomy" id="2823377"/>
    <lineage>
        <taxon>Bacteria</taxon>
        <taxon>Pseudomonadati</taxon>
        <taxon>Thermodesulfobacteriota</taxon>
        <taxon>Desulfobacteria</taxon>
        <taxon>Desulfobacterales</taxon>
        <taxon>Desulfobacteraceae</taxon>
        <taxon>Desulfobotulus</taxon>
    </lineage>
</organism>
<keyword evidence="5" id="KW-1185">Reference proteome</keyword>
<dbReference type="Gene3D" id="3.40.50.2000">
    <property type="entry name" value="Glycogen Phosphorylase B"/>
    <property type="match status" value="2"/>
</dbReference>
<dbReference type="PANTHER" id="PTHR46401:SF2">
    <property type="entry name" value="GLYCOSYLTRANSFERASE WBBK-RELATED"/>
    <property type="match status" value="1"/>
</dbReference>
<dbReference type="InterPro" id="IPR001296">
    <property type="entry name" value="Glyco_trans_1"/>
</dbReference>
<dbReference type="RefSeq" id="WP_265426267.1">
    <property type="nucleotide sequence ID" value="NZ_JAPFPW010000031.1"/>
</dbReference>
<keyword evidence="4" id="KW-0328">Glycosyltransferase</keyword>
<dbReference type="EMBL" id="JAPFPW010000031">
    <property type="protein sequence ID" value="MCW7755324.1"/>
    <property type="molecule type" value="Genomic_DNA"/>
</dbReference>
<evidence type="ECO:0000259" key="2">
    <source>
        <dbReference type="Pfam" id="PF00534"/>
    </source>
</evidence>
<accession>A0ABT3NCX8</accession>
<dbReference type="EC" id="2.4.-.-" evidence="4"/>
<dbReference type="InterPro" id="IPR028098">
    <property type="entry name" value="Glyco_trans_4-like_N"/>
</dbReference>
<dbReference type="PANTHER" id="PTHR46401">
    <property type="entry name" value="GLYCOSYLTRANSFERASE WBBK-RELATED"/>
    <property type="match status" value="1"/>
</dbReference>
<evidence type="ECO:0000313" key="4">
    <source>
        <dbReference type="EMBL" id="MCW7755324.1"/>
    </source>
</evidence>
<dbReference type="GO" id="GO:0016757">
    <property type="term" value="F:glycosyltransferase activity"/>
    <property type="evidence" value="ECO:0007669"/>
    <property type="project" value="UniProtKB-KW"/>
</dbReference>
<feature type="domain" description="Glycosyltransferase subfamily 4-like N-terminal" evidence="3">
    <location>
        <begin position="18"/>
        <end position="163"/>
    </location>
</feature>
<dbReference type="Pfam" id="PF00534">
    <property type="entry name" value="Glycos_transf_1"/>
    <property type="match status" value="1"/>
</dbReference>
<feature type="domain" description="Glycosyl transferase family 1" evidence="2">
    <location>
        <begin position="180"/>
        <end position="346"/>
    </location>
</feature>
<gene>
    <name evidence="4" type="ORF">OOT00_15175</name>
</gene>
<dbReference type="SUPFAM" id="SSF53756">
    <property type="entry name" value="UDP-Glycosyltransferase/glycogen phosphorylase"/>
    <property type="match status" value="1"/>
</dbReference>
<reference evidence="4 5" key="1">
    <citation type="submission" date="2022-11" db="EMBL/GenBank/DDBJ databases">
        <title>Desulfobotulus tamanensis H1 sp. nov. - anaerobic, alkaliphilic, sulphate reducing bacterium isolated from terrestrial mud volcano.</title>
        <authorList>
            <person name="Frolova A."/>
            <person name="Merkel A.Y."/>
            <person name="Slobodkin A.I."/>
        </authorList>
    </citation>
    <scope>NUCLEOTIDE SEQUENCE [LARGE SCALE GENOMIC DNA]</scope>
    <source>
        <strain evidence="4 5">H1</strain>
    </source>
</reference>
<sequence length="379" mass="42960">MVFHCCHLTSVHSRHDTRIVWKQCRSLVKKKYAVTLIVGDGKGDECSSDGMRILDVGLPETRGERFFHTAWKVYKKALLLDADLYHLHDPELIVWGILLKMHGKKVVFDVHEDIPVQILSKPYIPKALRGGLSFTARIFLGLVSRGFDAIVTATPFIQARLHSVNACVVNVNNFPMEEETKEFLNEKTESEQYLVYAGSISPLRGMREMVEALALVRQPLRLKVAGIFPESDYKDELRQLPGWQYVDELGWLDRTAVCSLIRNAMAGLVILHPIPNYIDSLPVKMFEYMGLGIPVIASDFPLWRSILKNNHCGLFVDPVNSSALAEAIDSLSSNPALAEQMGKNGYSAVMRQYTWKTEEQKLLDLYENMLGTKMHMDHQ</sequence>
<keyword evidence="1 4" id="KW-0808">Transferase</keyword>